<dbReference type="InterPro" id="IPR041698">
    <property type="entry name" value="Methyltransf_25"/>
</dbReference>
<name>A0ABW5PHH6_9BACL</name>
<evidence type="ECO:0000313" key="3">
    <source>
        <dbReference type="EMBL" id="MFD2614745.1"/>
    </source>
</evidence>
<organism evidence="3 4">
    <name type="scientific">Paenibacillus gansuensis</name>
    <dbReference type="NCBI Taxonomy" id="306542"/>
    <lineage>
        <taxon>Bacteria</taxon>
        <taxon>Bacillati</taxon>
        <taxon>Bacillota</taxon>
        <taxon>Bacilli</taxon>
        <taxon>Bacillales</taxon>
        <taxon>Paenibacillaceae</taxon>
        <taxon>Paenibacillus</taxon>
    </lineage>
</organism>
<reference evidence="4" key="1">
    <citation type="journal article" date="2019" name="Int. J. Syst. Evol. Microbiol.">
        <title>The Global Catalogue of Microorganisms (GCM) 10K type strain sequencing project: providing services to taxonomists for standard genome sequencing and annotation.</title>
        <authorList>
            <consortium name="The Broad Institute Genomics Platform"/>
            <consortium name="The Broad Institute Genome Sequencing Center for Infectious Disease"/>
            <person name="Wu L."/>
            <person name="Ma J."/>
        </authorList>
    </citation>
    <scope>NUCLEOTIDE SEQUENCE [LARGE SCALE GENOMIC DNA]</scope>
    <source>
        <strain evidence="4">KCTC 3950</strain>
    </source>
</reference>
<dbReference type="SUPFAM" id="SSF53335">
    <property type="entry name" value="S-adenosyl-L-methionine-dependent methyltransferases"/>
    <property type="match status" value="1"/>
</dbReference>
<comment type="caution">
    <text evidence="3">The sequence shown here is derived from an EMBL/GenBank/DDBJ whole genome shotgun (WGS) entry which is preliminary data.</text>
</comment>
<dbReference type="PANTHER" id="PTHR43861">
    <property type="entry name" value="TRANS-ACONITATE 2-METHYLTRANSFERASE-RELATED"/>
    <property type="match status" value="1"/>
</dbReference>
<feature type="domain" description="Methyltransferase" evidence="2">
    <location>
        <begin position="43"/>
        <end position="137"/>
    </location>
</feature>
<proteinExistence type="predicted"/>
<evidence type="ECO:0000313" key="4">
    <source>
        <dbReference type="Proteomes" id="UP001597541"/>
    </source>
</evidence>
<dbReference type="EMBL" id="JBHUME010000013">
    <property type="protein sequence ID" value="MFD2614745.1"/>
    <property type="molecule type" value="Genomic_DNA"/>
</dbReference>
<keyword evidence="3" id="KW-0489">Methyltransferase</keyword>
<gene>
    <name evidence="3" type="ORF">ACFSUF_20225</name>
</gene>
<dbReference type="CDD" id="cd02440">
    <property type="entry name" value="AdoMet_MTases"/>
    <property type="match status" value="1"/>
</dbReference>
<dbReference type="GO" id="GO:0032259">
    <property type="term" value="P:methylation"/>
    <property type="evidence" value="ECO:0007669"/>
    <property type="project" value="UniProtKB-KW"/>
</dbReference>
<dbReference type="Proteomes" id="UP001597541">
    <property type="component" value="Unassembled WGS sequence"/>
</dbReference>
<evidence type="ECO:0000259" key="2">
    <source>
        <dbReference type="Pfam" id="PF13649"/>
    </source>
</evidence>
<protein>
    <submittedName>
        <fullName evidence="3">Methyltransferase domain-containing protein</fullName>
    </submittedName>
</protein>
<dbReference type="RefSeq" id="WP_377605954.1">
    <property type="nucleotide sequence ID" value="NZ_JBHUME010000013.1"/>
</dbReference>
<accession>A0ABW5PHH6</accession>
<dbReference type="Gene3D" id="2.20.25.110">
    <property type="entry name" value="S-adenosyl-L-methionine-dependent methyltransferases"/>
    <property type="match status" value="1"/>
</dbReference>
<dbReference type="InterPro" id="IPR029063">
    <property type="entry name" value="SAM-dependent_MTases_sf"/>
</dbReference>
<dbReference type="GO" id="GO:0008168">
    <property type="term" value="F:methyltransferase activity"/>
    <property type="evidence" value="ECO:0007669"/>
    <property type="project" value="UniProtKB-KW"/>
</dbReference>
<evidence type="ECO:0000256" key="1">
    <source>
        <dbReference type="ARBA" id="ARBA00022679"/>
    </source>
</evidence>
<keyword evidence="4" id="KW-1185">Reference proteome</keyword>
<sequence length="242" mass="28606">MNWWENFFDKDYIKFWKTVNFERTENEVKGIINLLNLKGNEEILDVPCAQGRIAIRLAELGYTTTGLDYSEYLINLALSQSKHLDNCNFVVDDMRRFSSTRDFDTVLGIFSPLGMFGKREDDISFIEAVYNTLKEGGKFLLDNMHRDYIITLSGKNEWWEIDNTYLMEKREFDFVNSISYSKLFWFEDGLWKEKNAYTKVYSVEEIIQLLQDCNFRIDAYYGDYNGKRFSLSDPRIIIVATK</sequence>
<dbReference type="Pfam" id="PF13649">
    <property type="entry name" value="Methyltransf_25"/>
    <property type="match status" value="1"/>
</dbReference>
<keyword evidence="1" id="KW-0808">Transferase</keyword>
<dbReference type="Gene3D" id="3.40.50.150">
    <property type="entry name" value="Vaccinia Virus protein VP39"/>
    <property type="match status" value="1"/>
</dbReference>